<evidence type="ECO:0000256" key="1">
    <source>
        <dbReference type="ARBA" id="ARBA00004141"/>
    </source>
</evidence>
<dbReference type="PANTHER" id="PTHR31621">
    <property type="entry name" value="PROTEIN DMP3"/>
    <property type="match status" value="1"/>
</dbReference>
<gene>
    <name evidence="7" type="ORF">LTRI10_LOCUS50973</name>
</gene>
<evidence type="ECO:0000256" key="3">
    <source>
        <dbReference type="ARBA" id="ARBA00022692"/>
    </source>
</evidence>
<comment type="subcellular location">
    <subcellularLocation>
        <location evidence="1">Membrane</location>
        <topology evidence="1">Multi-pass membrane protein</topology>
    </subcellularLocation>
</comment>
<evidence type="ECO:0000256" key="5">
    <source>
        <dbReference type="ARBA" id="ARBA00023136"/>
    </source>
</evidence>
<evidence type="ECO:0000256" key="2">
    <source>
        <dbReference type="ARBA" id="ARBA00008707"/>
    </source>
</evidence>
<comment type="similarity">
    <text evidence="2">Belongs to the plant DMP1 protein family.</text>
</comment>
<keyword evidence="3 6" id="KW-0812">Transmembrane</keyword>
<dbReference type="Proteomes" id="UP001497516">
    <property type="component" value="Chromosome 9"/>
</dbReference>
<keyword evidence="4 6" id="KW-1133">Transmembrane helix</keyword>
<dbReference type="GO" id="GO:0010256">
    <property type="term" value="P:endomembrane system organization"/>
    <property type="evidence" value="ECO:0007669"/>
    <property type="project" value="TreeGrafter"/>
</dbReference>
<evidence type="ECO:0000256" key="6">
    <source>
        <dbReference type="SAM" id="Phobius"/>
    </source>
</evidence>
<dbReference type="EMBL" id="OZ034822">
    <property type="protein sequence ID" value="CAL1411630.1"/>
    <property type="molecule type" value="Genomic_DNA"/>
</dbReference>
<evidence type="ECO:0000256" key="4">
    <source>
        <dbReference type="ARBA" id="ARBA00022989"/>
    </source>
</evidence>
<sequence length="198" mass="21298">MADTGLSSSGSPPPRQRSTHEMVYSGLGNMIRMLPTGTVFMFQFLNPVLSNNGKCQSNVNKYMVGALLAVCGFSCCFTSFTDSYVDADGKIRYGIATFRGFWPASDSGGRDFSGYTVGVGDFFHAFLSMVVFATVSLLDGNTVSCFYPAFESQQKVLLMALPPVIGMVSSAVFAVFPNKRRGIGYPPGSDDDDDSKTS</sequence>
<dbReference type="GO" id="GO:0005737">
    <property type="term" value="C:cytoplasm"/>
    <property type="evidence" value="ECO:0007669"/>
    <property type="project" value="UniProtKB-ARBA"/>
</dbReference>
<protein>
    <submittedName>
        <fullName evidence="7">Uncharacterized protein</fullName>
    </submittedName>
</protein>
<evidence type="ECO:0000313" key="8">
    <source>
        <dbReference type="Proteomes" id="UP001497516"/>
    </source>
</evidence>
<keyword evidence="5 6" id="KW-0472">Membrane</keyword>
<dbReference type="Pfam" id="PF05078">
    <property type="entry name" value="DUF679"/>
    <property type="match status" value="1"/>
</dbReference>
<accession>A0AAV2GLP0</accession>
<dbReference type="InterPro" id="IPR007770">
    <property type="entry name" value="DMP"/>
</dbReference>
<organism evidence="7 8">
    <name type="scientific">Linum trigynum</name>
    <dbReference type="NCBI Taxonomy" id="586398"/>
    <lineage>
        <taxon>Eukaryota</taxon>
        <taxon>Viridiplantae</taxon>
        <taxon>Streptophyta</taxon>
        <taxon>Embryophyta</taxon>
        <taxon>Tracheophyta</taxon>
        <taxon>Spermatophyta</taxon>
        <taxon>Magnoliopsida</taxon>
        <taxon>eudicotyledons</taxon>
        <taxon>Gunneridae</taxon>
        <taxon>Pentapetalae</taxon>
        <taxon>rosids</taxon>
        <taxon>fabids</taxon>
        <taxon>Malpighiales</taxon>
        <taxon>Linaceae</taxon>
        <taxon>Linum</taxon>
    </lineage>
</organism>
<evidence type="ECO:0000313" key="7">
    <source>
        <dbReference type="EMBL" id="CAL1411630.1"/>
    </source>
</evidence>
<proteinExistence type="inferred from homology"/>
<dbReference type="AlphaFoldDB" id="A0AAV2GLP0"/>
<feature type="transmembrane region" description="Helical" evidence="6">
    <location>
        <begin position="62"/>
        <end position="80"/>
    </location>
</feature>
<feature type="transmembrane region" description="Helical" evidence="6">
    <location>
        <begin position="30"/>
        <end position="50"/>
    </location>
</feature>
<dbReference type="PANTHER" id="PTHR31621:SF66">
    <property type="entry name" value="PROTEIN DMP2"/>
    <property type="match status" value="1"/>
</dbReference>
<name>A0AAV2GLP0_9ROSI</name>
<reference evidence="7 8" key="1">
    <citation type="submission" date="2024-04" db="EMBL/GenBank/DDBJ databases">
        <authorList>
            <person name="Fracassetti M."/>
        </authorList>
    </citation>
    <scope>NUCLEOTIDE SEQUENCE [LARGE SCALE GENOMIC DNA]</scope>
</reference>
<keyword evidence="8" id="KW-1185">Reference proteome</keyword>
<feature type="transmembrane region" description="Helical" evidence="6">
    <location>
        <begin position="122"/>
        <end position="144"/>
    </location>
</feature>
<feature type="transmembrane region" description="Helical" evidence="6">
    <location>
        <begin position="156"/>
        <end position="176"/>
    </location>
</feature>
<dbReference type="GO" id="GO:0016020">
    <property type="term" value="C:membrane"/>
    <property type="evidence" value="ECO:0007669"/>
    <property type="project" value="UniProtKB-SubCell"/>
</dbReference>